<sequence length="68" mass="7250">MPLVHCHAAIRTETGAVKGGPILTDACVVSSTPIPVLVISLDGFELCQAYDPETNIPLLQPYKADDDE</sequence>
<evidence type="ECO:0000313" key="1">
    <source>
        <dbReference type="EMBL" id="GJD47802.1"/>
    </source>
</evidence>
<reference evidence="1" key="2">
    <citation type="submission" date="2021-08" db="EMBL/GenBank/DDBJ databases">
        <authorList>
            <person name="Tani A."/>
            <person name="Ola A."/>
            <person name="Ogura Y."/>
            <person name="Katsura K."/>
            <person name="Hayashi T."/>
        </authorList>
    </citation>
    <scope>NUCLEOTIDE SEQUENCE</scope>
    <source>
        <strain evidence="1">KCTC 52305</strain>
    </source>
</reference>
<dbReference type="Gene3D" id="3.30.1330.80">
    <property type="entry name" value="Hypothetical protein, similar to alpha- acetolactate decarboxylase, domain 2"/>
    <property type="match status" value="1"/>
</dbReference>
<name>A0ABQ4QR71_9HYPH</name>
<keyword evidence="2" id="KW-1185">Reference proteome</keyword>
<protein>
    <recommendedName>
        <fullName evidence="3">DUF296 domain-containing protein</fullName>
    </recommendedName>
</protein>
<dbReference type="SUPFAM" id="SSF117856">
    <property type="entry name" value="AF0104/ALDC/Ptd012-like"/>
    <property type="match status" value="1"/>
</dbReference>
<dbReference type="EMBL" id="BPQH01000002">
    <property type="protein sequence ID" value="GJD47802.1"/>
    <property type="molecule type" value="Genomic_DNA"/>
</dbReference>
<dbReference type="RefSeq" id="WP_238312798.1">
    <property type="nucleotide sequence ID" value="NZ_BPQH01000002.1"/>
</dbReference>
<organism evidence="1 2">
    <name type="scientific">Methylobacterium crusticola</name>
    <dbReference type="NCBI Taxonomy" id="1697972"/>
    <lineage>
        <taxon>Bacteria</taxon>
        <taxon>Pseudomonadati</taxon>
        <taxon>Pseudomonadota</taxon>
        <taxon>Alphaproteobacteria</taxon>
        <taxon>Hyphomicrobiales</taxon>
        <taxon>Methylobacteriaceae</taxon>
        <taxon>Methylobacterium</taxon>
    </lineage>
</organism>
<proteinExistence type="predicted"/>
<dbReference type="Proteomes" id="UP001055167">
    <property type="component" value="Unassembled WGS sequence"/>
</dbReference>
<evidence type="ECO:0000313" key="2">
    <source>
        <dbReference type="Proteomes" id="UP001055167"/>
    </source>
</evidence>
<gene>
    <name evidence="1" type="ORF">OPKNFCMD_0513</name>
</gene>
<evidence type="ECO:0008006" key="3">
    <source>
        <dbReference type="Google" id="ProtNLM"/>
    </source>
</evidence>
<reference evidence="1" key="1">
    <citation type="journal article" date="2021" name="Front. Microbiol.">
        <title>Comprehensive Comparative Genomics and Phenotyping of Methylobacterium Species.</title>
        <authorList>
            <person name="Alessa O."/>
            <person name="Ogura Y."/>
            <person name="Fujitani Y."/>
            <person name="Takami H."/>
            <person name="Hayashi T."/>
            <person name="Sahin N."/>
            <person name="Tani A."/>
        </authorList>
    </citation>
    <scope>NUCLEOTIDE SEQUENCE</scope>
    <source>
        <strain evidence="1">KCTC 52305</strain>
    </source>
</reference>
<accession>A0ABQ4QR71</accession>
<comment type="caution">
    <text evidence="1">The sequence shown here is derived from an EMBL/GenBank/DDBJ whole genome shotgun (WGS) entry which is preliminary data.</text>
</comment>